<keyword evidence="7 11" id="KW-0030">Aminoacyl-tRNA synthetase</keyword>
<dbReference type="InterPro" id="IPR036621">
    <property type="entry name" value="Anticodon-bd_dom_sf"/>
</dbReference>
<dbReference type="InterPro" id="IPR044140">
    <property type="entry name" value="ProRS_anticodon_short"/>
</dbReference>
<dbReference type="Proteomes" id="UP000034664">
    <property type="component" value="Unassembled WGS sequence"/>
</dbReference>
<dbReference type="EC" id="6.1.1.15" evidence="1"/>
<dbReference type="Gene3D" id="3.30.930.10">
    <property type="entry name" value="Bira Bifunctional Protein, Domain 2"/>
    <property type="match status" value="1"/>
</dbReference>
<keyword evidence="6" id="KW-0648">Protein biosynthesis</keyword>
<keyword evidence="4" id="KW-0547">Nucleotide-binding</keyword>
<name>A0A0G0W896_9BACT</name>
<dbReference type="PANTHER" id="PTHR42753">
    <property type="entry name" value="MITOCHONDRIAL RIBOSOME PROTEIN L39/PROLYL-TRNA LIGASE FAMILY MEMBER"/>
    <property type="match status" value="1"/>
</dbReference>
<comment type="catalytic activity">
    <reaction evidence="9">
        <text>tRNA(Pro) + L-proline + ATP = L-prolyl-tRNA(Pro) + AMP + diphosphate</text>
        <dbReference type="Rhea" id="RHEA:14305"/>
        <dbReference type="Rhea" id="RHEA-COMP:9700"/>
        <dbReference type="Rhea" id="RHEA-COMP:9702"/>
        <dbReference type="ChEBI" id="CHEBI:30616"/>
        <dbReference type="ChEBI" id="CHEBI:33019"/>
        <dbReference type="ChEBI" id="CHEBI:60039"/>
        <dbReference type="ChEBI" id="CHEBI:78442"/>
        <dbReference type="ChEBI" id="CHEBI:78532"/>
        <dbReference type="ChEBI" id="CHEBI:456215"/>
        <dbReference type="EC" id="6.1.1.15"/>
    </reaction>
</comment>
<dbReference type="CDD" id="cd00861">
    <property type="entry name" value="ProRS_anticodon_short"/>
    <property type="match status" value="1"/>
</dbReference>
<dbReference type="InterPro" id="IPR002316">
    <property type="entry name" value="Pro-tRNA-ligase_IIa"/>
</dbReference>
<dbReference type="GO" id="GO:0006433">
    <property type="term" value="P:prolyl-tRNA aminoacylation"/>
    <property type="evidence" value="ECO:0007669"/>
    <property type="project" value="InterPro"/>
</dbReference>
<dbReference type="GO" id="GO:0005524">
    <property type="term" value="F:ATP binding"/>
    <property type="evidence" value="ECO:0007669"/>
    <property type="project" value="UniProtKB-KW"/>
</dbReference>
<evidence type="ECO:0000256" key="1">
    <source>
        <dbReference type="ARBA" id="ARBA00012831"/>
    </source>
</evidence>
<evidence type="ECO:0000256" key="9">
    <source>
        <dbReference type="ARBA" id="ARBA00047671"/>
    </source>
</evidence>
<dbReference type="InterPro" id="IPR002314">
    <property type="entry name" value="aa-tRNA-synt_IIb"/>
</dbReference>
<evidence type="ECO:0000256" key="8">
    <source>
        <dbReference type="ARBA" id="ARBA00029731"/>
    </source>
</evidence>
<dbReference type="Pfam" id="PF00587">
    <property type="entry name" value="tRNA-synt_2b"/>
    <property type="match status" value="1"/>
</dbReference>
<keyword evidence="5" id="KW-0067">ATP-binding</keyword>
<reference evidence="11 12" key="1">
    <citation type="journal article" date="2015" name="Nature">
        <title>rRNA introns, odd ribosomes, and small enigmatic genomes across a large radiation of phyla.</title>
        <authorList>
            <person name="Brown C.T."/>
            <person name="Hug L.A."/>
            <person name="Thomas B.C."/>
            <person name="Sharon I."/>
            <person name="Castelle C.J."/>
            <person name="Singh A."/>
            <person name="Wilkins M.J."/>
            <person name="Williams K.H."/>
            <person name="Banfield J.F."/>
        </authorList>
    </citation>
    <scope>NUCLEOTIDE SEQUENCE [LARGE SCALE GENOMIC DNA]</scope>
</reference>
<evidence type="ECO:0000256" key="6">
    <source>
        <dbReference type="ARBA" id="ARBA00022917"/>
    </source>
</evidence>
<dbReference type="EMBL" id="LBZM01000028">
    <property type="protein sequence ID" value="KKR71447.1"/>
    <property type="molecule type" value="Genomic_DNA"/>
</dbReference>
<dbReference type="PANTHER" id="PTHR42753:SF2">
    <property type="entry name" value="PROLINE--TRNA LIGASE"/>
    <property type="match status" value="1"/>
</dbReference>
<proteinExistence type="predicted"/>
<keyword evidence="3" id="KW-0436">Ligase</keyword>
<dbReference type="Gene3D" id="3.40.50.800">
    <property type="entry name" value="Anticodon-binding domain"/>
    <property type="match status" value="1"/>
</dbReference>
<dbReference type="InterPro" id="IPR045864">
    <property type="entry name" value="aa-tRNA-synth_II/BPL/LPL"/>
</dbReference>
<dbReference type="Pfam" id="PF03129">
    <property type="entry name" value="HGTP_anticodon"/>
    <property type="match status" value="1"/>
</dbReference>
<accession>A0A0G0W896</accession>
<dbReference type="PRINTS" id="PR01046">
    <property type="entry name" value="TRNASYNTHPRO"/>
</dbReference>
<gene>
    <name evidence="11" type="ORF">UU14_C0028G0009</name>
</gene>
<evidence type="ECO:0000313" key="12">
    <source>
        <dbReference type="Proteomes" id="UP000034664"/>
    </source>
</evidence>
<dbReference type="GO" id="GO:0004827">
    <property type="term" value="F:proline-tRNA ligase activity"/>
    <property type="evidence" value="ECO:0007669"/>
    <property type="project" value="UniProtKB-EC"/>
</dbReference>
<dbReference type="InterPro" id="IPR004154">
    <property type="entry name" value="Anticodon-bd"/>
</dbReference>
<comment type="caution">
    <text evidence="11">The sequence shown here is derived from an EMBL/GenBank/DDBJ whole genome shotgun (WGS) entry which is preliminary data.</text>
</comment>
<evidence type="ECO:0000256" key="5">
    <source>
        <dbReference type="ARBA" id="ARBA00022840"/>
    </source>
</evidence>
<evidence type="ECO:0000256" key="2">
    <source>
        <dbReference type="ARBA" id="ARBA00019110"/>
    </source>
</evidence>
<dbReference type="AlphaFoldDB" id="A0A0G0W896"/>
<evidence type="ECO:0000256" key="7">
    <source>
        <dbReference type="ARBA" id="ARBA00023146"/>
    </source>
</evidence>
<dbReference type="PROSITE" id="PS50862">
    <property type="entry name" value="AA_TRNA_LIGASE_II"/>
    <property type="match status" value="1"/>
</dbReference>
<dbReference type="PATRIC" id="fig|1618482.3.peg.951"/>
<evidence type="ECO:0000256" key="3">
    <source>
        <dbReference type="ARBA" id="ARBA00022598"/>
    </source>
</evidence>
<evidence type="ECO:0000313" key="11">
    <source>
        <dbReference type="EMBL" id="KKR71447.1"/>
    </source>
</evidence>
<protein>
    <recommendedName>
        <fullName evidence="2">Proline--tRNA ligase</fullName>
        <ecNumber evidence="1">6.1.1.15</ecNumber>
    </recommendedName>
    <alternativeName>
        <fullName evidence="8">Prolyl-tRNA synthetase</fullName>
    </alternativeName>
</protein>
<dbReference type="InterPro" id="IPR050062">
    <property type="entry name" value="Pro-tRNA_synthetase"/>
</dbReference>
<dbReference type="SUPFAM" id="SSF55681">
    <property type="entry name" value="Class II aaRS and biotin synthetases"/>
    <property type="match status" value="1"/>
</dbReference>
<evidence type="ECO:0000259" key="10">
    <source>
        <dbReference type="PROSITE" id="PS50862"/>
    </source>
</evidence>
<dbReference type="SUPFAM" id="SSF52954">
    <property type="entry name" value="Class II aaRS ABD-related"/>
    <property type="match status" value="1"/>
</dbReference>
<organism evidence="11 12">
    <name type="scientific">Candidatus Roizmanbacteria bacterium GW2011_GWB1_40_7</name>
    <dbReference type="NCBI Taxonomy" id="1618482"/>
    <lineage>
        <taxon>Bacteria</taxon>
        <taxon>Candidatus Roizmaniibacteriota</taxon>
    </lineage>
</organism>
<sequence>MRYSQLFGKTSKTAPKDEVAINAQLLIRGGFIDKEMSGVYSFLPLGLKVLAKIENIIREEMNKIGQEVFLPSLAPKDLWEKTGRINTVDVLFKAAPANTHSQVKNDAEYILNSTHEEIITPIAQKFNISYRDLPFAVYQIQTKFRNEPRSKSGLLRCREFRMKDLYSFDKSEEDLKKYYRIAKEAYGEVFARLGLKDLTYFVAASGGDFTSDFSHEFQVKCEAGEDTVYYDPETKEAFNKEIADKLAQKDKTYEIFKACEVGNIFPLYTKFSKAFGYEYIDEKGEKHPIYMGSYGIGPSRVMGVLVEVFHDEKGMVWPKQVAPFDVHLITLGEQHHKRAEEIIKQLESKGIDVLWDDREDVSAGQKFADCDLIGIPVRLVLSDKTLDKIEFKKRESHETKLISPEELDI</sequence>
<dbReference type="GO" id="GO:0005737">
    <property type="term" value="C:cytoplasm"/>
    <property type="evidence" value="ECO:0007669"/>
    <property type="project" value="InterPro"/>
</dbReference>
<evidence type="ECO:0000256" key="4">
    <source>
        <dbReference type="ARBA" id="ARBA00022741"/>
    </source>
</evidence>
<feature type="domain" description="Aminoacyl-transfer RNA synthetases class-II family profile" evidence="10">
    <location>
        <begin position="48"/>
        <end position="318"/>
    </location>
</feature>
<dbReference type="InterPro" id="IPR006195">
    <property type="entry name" value="aa-tRNA-synth_II"/>
</dbReference>